<feature type="non-terminal residue" evidence="1">
    <location>
        <position position="445"/>
    </location>
</feature>
<dbReference type="NCBIfam" id="NF045524">
    <property type="entry name" value="MXAN_6640_HExxH"/>
    <property type="match status" value="1"/>
</dbReference>
<name>A0A381WVX3_9ZZZZ</name>
<proteinExistence type="predicted"/>
<evidence type="ECO:0000313" key="1">
    <source>
        <dbReference type="EMBL" id="SVA56388.1"/>
    </source>
</evidence>
<gene>
    <name evidence="1" type="ORF">METZ01_LOCUS109242</name>
</gene>
<organism evidence="1">
    <name type="scientific">marine metagenome</name>
    <dbReference type="NCBI Taxonomy" id="408172"/>
    <lineage>
        <taxon>unclassified sequences</taxon>
        <taxon>metagenomes</taxon>
        <taxon>ecological metagenomes</taxon>
    </lineage>
</organism>
<sequence length="445" mass="50434">MKNTKMNGPLSKRIFFLGLFFQMLFAANTIEQTIQSAEIVINAFSGVESRTGIDEHQHLTPHLHEITLHGHALPEDIKDQLKTAGFNFSSAFVSRRTTNNERSEGVGLDQYHDFGIFRFHYTLTGTHSVDNQDENGNSIPDYIDQMVETFTQVYDMEINEMGYYRPPGDGWLPGENDNGGSDAYDIYIRNISSNYYGYVQSEYMAQNTGNNENSPSVTEINAFTSYMVMRNNYSGFYSPNNPYGPTNELEAMQVTAAHEFFHAIQYGYDGREKPWLLEATAVWMEEVVYDNINDCYQYMLNWFSSPQTSLDASGSHWYGSYIFFKYIDEHLGGPATIRNIIERGVETNSQNIDYSHQAISDGLEPVGSSFQDALNKMVIANRVMSLNPGADAEMFSYEEAENYPVDGPNTYRTVNFSAGDTVTVTSINLQKYASQYIKVNMETPV</sequence>
<dbReference type="EMBL" id="UINC01012989">
    <property type="protein sequence ID" value="SVA56388.1"/>
    <property type="molecule type" value="Genomic_DNA"/>
</dbReference>
<accession>A0A381WVX3</accession>
<reference evidence="1" key="1">
    <citation type="submission" date="2018-05" db="EMBL/GenBank/DDBJ databases">
        <authorList>
            <person name="Lanie J.A."/>
            <person name="Ng W.-L."/>
            <person name="Kazmierczak K.M."/>
            <person name="Andrzejewski T.M."/>
            <person name="Davidsen T.M."/>
            <person name="Wayne K.J."/>
            <person name="Tettelin H."/>
            <person name="Glass J.I."/>
            <person name="Rusch D."/>
            <person name="Podicherti R."/>
            <person name="Tsui H.-C.T."/>
            <person name="Winkler M.E."/>
        </authorList>
    </citation>
    <scope>NUCLEOTIDE SEQUENCE</scope>
</reference>
<dbReference type="AlphaFoldDB" id="A0A381WVX3"/>
<protein>
    <submittedName>
        <fullName evidence="1">Uncharacterized protein</fullName>
    </submittedName>
</protein>